<dbReference type="EMBL" id="JBHLYR010000084">
    <property type="protein sequence ID" value="MFB9995267.1"/>
    <property type="molecule type" value="Genomic_DNA"/>
</dbReference>
<reference evidence="1 2" key="1">
    <citation type="submission" date="2024-09" db="EMBL/GenBank/DDBJ databases">
        <authorList>
            <person name="Sun Q."/>
            <person name="Mori K."/>
        </authorList>
    </citation>
    <scope>NUCLEOTIDE SEQUENCE [LARGE SCALE GENOMIC DNA]</scope>
    <source>
        <strain evidence="1 2">JCM 13503</strain>
    </source>
</reference>
<comment type="caution">
    <text evidence="1">The sequence shown here is derived from an EMBL/GenBank/DDBJ whole genome shotgun (WGS) entry which is preliminary data.</text>
</comment>
<dbReference type="InterPro" id="IPR009297">
    <property type="entry name" value="DUF952"/>
</dbReference>
<dbReference type="RefSeq" id="WP_380017040.1">
    <property type="nucleotide sequence ID" value="NZ_JBHLYR010000084.1"/>
</dbReference>
<name>A0ABV6B684_9DEIO</name>
<dbReference type="SUPFAM" id="SSF56399">
    <property type="entry name" value="ADP-ribosylation"/>
    <property type="match status" value="1"/>
</dbReference>
<keyword evidence="2" id="KW-1185">Reference proteome</keyword>
<dbReference type="PANTHER" id="PTHR34129">
    <property type="entry name" value="BLR1139 PROTEIN"/>
    <property type="match status" value="1"/>
</dbReference>
<gene>
    <name evidence="1" type="ORF">ACFFLM_25290</name>
</gene>
<protein>
    <submittedName>
        <fullName evidence="1">DUF952 domain-containing protein</fullName>
    </submittedName>
</protein>
<accession>A0ABV6B684</accession>
<dbReference type="Proteomes" id="UP001589733">
    <property type="component" value="Unassembled WGS sequence"/>
</dbReference>
<dbReference type="Gene3D" id="3.20.170.20">
    <property type="entry name" value="Protein of unknown function DUF952"/>
    <property type="match status" value="1"/>
</dbReference>
<dbReference type="Pfam" id="PF06108">
    <property type="entry name" value="DUF952"/>
    <property type="match status" value="1"/>
</dbReference>
<organism evidence="1 2">
    <name type="scientific">Deinococcus oregonensis</name>
    <dbReference type="NCBI Taxonomy" id="1805970"/>
    <lineage>
        <taxon>Bacteria</taxon>
        <taxon>Thermotogati</taxon>
        <taxon>Deinococcota</taxon>
        <taxon>Deinococci</taxon>
        <taxon>Deinococcales</taxon>
        <taxon>Deinococcaceae</taxon>
        <taxon>Deinococcus</taxon>
    </lineage>
</organism>
<proteinExistence type="predicted"/>
<evidence type="ECO:0000313" key="1">
    <source>
        <dbReference type="EMBL" id="MFB9995267.1"/>
    </source>
</evidence>
<sequence length="119" mass="13167">MIVHLTTHADWEQAQQAGQYSHPSLLADGYIHCSTPTEEQVIAVANAYFVGQTNLLLLQIHPERLTSSLKYEEYEDSGNFFPHVYGPINLDAVVRVSDFLPAPDGFFSLASLAGLTETE</sequence>
<dbReference type="PANTHER" id="PTHR34129:SF1">
    <property type="entry name" value="DUF952 DOMAIN-CONTAINING PROTEIN"/>
    <property type="match status" value="1"/>
</dbReference>
<evidence type="ECO:0000313" key="2">
    <source>
        <dbReference type="Proteomes" id="UP001589733"/>
    </source>
</evidence>